<evidence type="ECO:0000313" key="1">
    <source>
        <dbReference type="EMBL" id="GAN11687.1"/>
    </source>
</evidence>
<dbReference type="EMBL" id="DF837101">
    <property type="protein sequence ID" value="GAN11687.1"/>
    <property type="molecule type" value="Genomic_DNA"/>
</dbReference>
<organism evidence="1">
    <name type="scientific">Mucor ambiguus</name>
    <dbReference type="NCBI Taxonomy" id="91626"/>
    <lineage>
        <taxon>Eukaryota</taxon>
        <taxon>Fungi</taxon>
        <taxon>Fungi incertae sedis</taxon>
        <taxon>Mucoromycota</taxon>
        <taxon>Mucoromycotina</taxon>
        <taxon>Mucoromycetes</taxon>
        <taxon>Mucorales</taxon>
        <taxon>Mucorineae</taxon>
        <taxon>Mucoraceae</taxon>
        <taxon>Mucor</taxon>
    </lineage>
</organism>
<name>A0A0C9N6K5_9FUNG</name>
<evidence type="ECO:0000313" key="2">
    <source>
        <dbReference type="Proteomes" id="UP000053815"/>
    </source>
</evidence>
<keyword evidence="2" id="KW-1185">Reference proteome</keyword>
<accession>A0A0C9N6K5</accession>
<sequence length="80" mass="8608">MVTVKTAIKALSHVNMPLRTTTNASFFVEDENEGSDAVDNKVDINSSTANAVKAKVINGHTEQKTTDDVSLPPLAKFGYI</sequence>
<proteinExistence type="predicted"/>
<gene>
    <name evidence="1" type="ORF">MAM1_0812c11268</name>
</gene>
<dbReference type="AlphaFoldDB" id="A0A0C9N6K5"/>
<dbReference type="Proteomes" id="UP000053815">
    <property type="component" value="Unassembled WGS sequence"/>
</dbReference>
<protein>
    <submittedName>
        <fullName evidence="1">Uncharacterized protein</fullName>
    </submittedName>
</protein>
<reference evidence="1" key="1">
    <citation type="submission" date="2014-09" db="EMBL/GenBank/DDBJ databases">
        <title>Draft genome sequence of an oleaginous Mucoromycotina fungus Mucor ambiguus NBRC6742.</title>
        <authorList>
            <person name="Takeda I."/>
            <person name="Yamane N."/>
            <person name="Morita T."/>
            <person name="Tamano K."/>
            <person name="Machida M."/>
            <person name="Baker S."/>
            <person name="Koike H."/>
        </authorList>
    </citation>
    <scope>NUCLEOTIDE SEQUENCE</scope>
    <source>
        <strain evidence="1">NBRC 6742</strain>
    </source>
</reference>